<accession>X0UDR5</accession>
<dbReference type="EMBL" id="BARS01017664">
    <property type="protein sequence ID" value="GAF86620.1"/>
    <property type="molecule type" value="Genomic_DNA"/>
</dbReference>
<gene>
    <name evidence="1" type="ORF">S01H1_28858</name>
</gene>
<sequence>AKEGMLAKTSCKKMRNYLEYYTPELVEEICGGCPLYEKLEEGGKKKGFEQITGIKEAAKVFTLEGQAERFNEIQPLFFDRSGMWWLWNKKMKCWELSDEVDILNMINKSTGLDVITPSKRTEILNSLKQKGRLNIPKEIRPTWIQFKDIIVDIKTGKEFPATHEYFVTNPIPWDLHKERYIETPIIDKIFEEWVGKKHVKTLYEILAYSLIPSYPIHRLFCFIGAGLNGKSCFLRLLKKFVGENNVASTELDILISSRFEVTRLYKKLICIMGETNFS</sequence>
<protein>
    <recommendedName>
        <fullName evidence="2">Bacteriophage/plasmid primase P4 C-terminal domain-containing protein</fullName>
    </recommendedName>
</protein>
<name>X0UDR5_9ZZZZ</name>
<feature type="non-terminal residue" evidence="1">
    <location>
        <position position="278"/>
    </location>
</feature>
<evidence type="ECO:0000313" key="1">
    <source>
        <dbReference type="EMBL" id="GAF86620.1"/>
    </source>
</evidence>
<comment type="caution">
    <text evidence="1">The sequence shown here is derived from an EMBL/GenBank/DDBJ whole genome shotgun (WGS) entry which is preliminary data.</text>
</comment>
<dbReference type="InterPro" id="IPR027417">
    <property type="entry name" value="P-loop_NTPase"/>
</dbReference>
<dbReference type="Gene3D" id="3.40.50.300">
    <property type="entry name" value="P-loop containing nucleotide triphosphate hydrolases"/>
    <property type="match status" value="1"/>
</dbReference>
<reference evidence="1" key="1">
    <citation type="journal article" date="2014" name="Front. Microbiol.">
        <title>High frequency of phylogenetically diverse reductive dehalogenase-homologous genes in deep subseafloor sedimentary metagenomes.</title>
        <authorList>
            <person name="Kawai M."/>
            <person name="Futagami T."/>
            <person name="Toyoda A."/>
            <person name="Takaki Y."/>
            <person name="Nishi S."/>
            <person name="Hori S."/>
            <person name="Arai W."/>
            <person name="Tsubouchi T."/>
            <person name="Morono Y."/>
            <person name="Uchiyama I."/>
            <person name="Ito T."/>
            <person name="Fujiyama A."/>
            <person name="Inagaki F."/>
            <person name="Takami H."/>
        </authorList>
    </citation>
    <scope>NUCLEOTIDE SEQUENCE</scope>
    <source>
        <strain evidence="1">Expedition CK06-06</strain>
    </source>
</reference>
<proteinExistence type="predicted"/>
<dbReference type="AlphaFoldDB" id="X0UDR5"/>
<evidence type="ECO:0008006" key="2">
    <source>
        <dbReference type="Google" id="ProtNLM"/>
    </source>
</evidence>
<feature type="non-terminal residue" evidence="1">
    <location>
        <position position="1"/>
    </location>
</feature>
<organism evidence="1">
    <name type="scientific">marine sediment metagenome</name>
    <dbReference type="NCBI Taxonomy" id="412755"/>
    <lineage>
        <taxon>unclassified sequences</taxon>
        <taxon>metagenomes</taxon>
        <taxon>ecological metagenomes</taxon>
    </lineage>
</organism>